<protein>
    <recommendedName>
        <fullName evidence="5">Probable lipopolysaccharide assembly protein A</fullName>
    </recommendedName>
</protein>
<evidence type="ECO:0000259" key="6">
    <source>
        <dbReference type="Pfam" id="PF06305"/>
    </source>
</evidence>
<keyword evidence="3 5" id="KW-1133">Transmembrane helix</keyword>
<dbReference type="InterPro" id="IPR010445">
    <property type="entry name" value="LapA_dom"/>
</dbReference>
<accession>A0A0E2Z529</accession>
<comment type="caution">
    <text evidence="7">The sequence shown here is derived from an EMBL/GenBank/DDBJ whole genome shotgun (WGS) entry which is preliminary data.</text>
</comment>
<keyword evidence="1 5" id="KW-1003">Cell membrane</keyword>
<evidence type="ECO:0000256" key="1">
    <source>
        <dbReference type="ARBA" id="ARBA00022475"/>
    </source>
</evidence>
<evidence type="ECO:0000256" key="3">
    <source>
        <dbReference type="ARBA" id="ARBA00022989"/>
    </source>
</evidence>
<keyword evidence="2 5" id="KW-0812">Transmembrane</keyword>
<organism evidence="7 8">
    <name type="scientific">Nitrosococcus oceani C-27</name>
    <dbReference type="NCBI Taxonomy" id="314279"/>
    <lineage>
        <taxon>Bacteria</taxon>
        <taxon>Pseudomonadati</taxon>
        <taxon>Pseudomonadota</taxon>
        <taxon>Gammaproteobacteria</taxon>
        <taxon>Chromatiales</taxon>
        <taxon>Chromatiaceae</taxon>
        <taxon>Nitrosococcus</taxon>
    </lineage>
</organism>
<dbReference type="Pfam" id="PF06305">
    <property type="entry name" value="LapA_dom"/>
    <property type="match status" value="1"/>
</dbReference>
<dbReference type="AlphaFoldDB" id="A0A0E2Z529"/>
<dbReference type="GO" id="GO:0005886">
    <property type="term" value="C:plasma membrane"/>
    <property type="evidence" value="ECO:0007669"/>
    <property type="project" value="UniProtKB-SubCell"/>
</dbReference>
<dbReference type="EMBL" id="JPGN01000006">
    <property type="protein sequence ID" value="KFI20853.1"/>
    <property type="molecule type" value="Genomic_DNA"/>
</dbReference>
<dbReference type="HAMAP" id="MF_01948">
    <property type="entry name" value="LPS_assembly_LapA"/>
    <property type="match status" value="1"/>
</dbReference>
<keyword evidence="5" id="KW-0997">Cell inner membrane</keyword>
<feature type="domain" description="Lipopolysaccharide assembly protein A" evidence="6">
    <location>
        <begin position="26"/>
        <end position="85"/>
    </location>
</feature>
<dbReference type="GO" id="GO:0008653">
    <property type="term" value="P:lipopolysaccharide metabolic process"/>
    <property type="evidence" value="ECO:0007669"/>
    <property type="project" value="InterPro"/>
</dbReference>
<dbReference type="Proteomes" id="UP000028839">
    <property type="component" value="Unassembled WGS sequence"/>
</dbReference>
<evidence type="ECO:0000256" key="4">
    <source>
        <dbReference type="ARBA" id="ARBA00023136"/>
    </source>
</evidence>
<name>A0A0E2Z529_9GAMM</name>
<keyword evidence="4 5" id="KW-0472">Membrane</keyword>
<evidence type="ECO:0000256" key="2">
    <source>
        <dbReference type="ARBA" id="ARBA00022692"/>
    </source>
</evidence>
<dbReference type="OrthoDB" id="5772063at2"/>
<evidence type="ECO:0000256" key="5">
    <source>
        <dbReference type="HAMAP-Rule" id="MF_01948"/>
    </source>
</evidence>
<evidence type="ECO:0000313" key="8">
    <source>
        <dbReference type="Proteomes" id="UP000028839"/>
    </source>
</evidence>
<sequence>MRRIFYFFIFIVVFVLGLTFAGRHAESVAIDYHFGQLHVPLSLLLALILMIGTILGILVSLITIIRLKRENRRLRKSIRWVEKENANLRTISLKHGQ</sequence>
<comment type="caution">
    <text evidence="5">Lacks conserved residue(s) required for the propagation of feature annotation.</text>
</comment>
<comment type="function">
    <text evidence="5">Involved in the assembly of lipopolysaccharide (LPS).</text>
</comment>
<comment type="subcellular location">
    <subcellularLocation>
        <location evidence="5">Cell inner membrane</location>
        <topology evidence="5">Single-pass membrane protein</topology>
    </subcellularLocation>
</comment>
<comment type="similarity">
    <text evidence="5">Belongs to the LapA family.</text>
</comment>
<gene>
    <name evidence="5" type="primary">lapA</name>
    <name evidence="7" type="ORF">IB75_00920</name>
</gene>
<dbReference type="InterPro" id="IPR032906">
    <property type="entry name" value="LapA"/>
</dbReference>
<proteinExistence type="inferred from homology"/>
<feature type="transmembrane region" description="Helical" evidence="5">
    <location>
        <begin position="41"/>
        <end position="67"/>
    </location>
</feature>
<dbReference type="HOGENOM" id="CLU_160072_5_1_6"/>
<evidence type="ECO:0000313" key="7">
    <source>
        <dbReference type="EMBL" id="KFI20853.1"/>
    </source>
</evidence>
<reference evidence="7 8" key="1">
    <citation type="submission" date="2014-07" db="EMBL/GenBank/DDBJ databases">
        <title>Comparative analysis of Nitrosococcus oceani genome inventories of strains from Pacific and Atlantic gyres.</title>
        <authorList>
            <person name="Lim C.K."/>
            <person name="Wang L."/>
            <person name="Sayavedra-Soto L.A."/>
            <person name="Klotz M.G."/>
        </authorList>
    </citation>
    <scope>NUCLEOTIDE SEQUENCE [LARGE SCALE GENOMIC DNA]</scope>
    <source>
        <strain evidence="7 8">C-27</strain>
    </source>
</reference>